<dbReference type="PANTHER" id="PTHR11803:SF58">
    <property type="entry name" value="PROTEIN HMF1-RELATED"/>
    <property type="match status" value="1"/>
</dbReference>
<reference evidence="2" key="1">
    <citation type="journal article" date="2021" name="Environ. Microbiol.">
        <title>Genomic characterization of three novel Desulfobacterota classes expand the metabolic and phylogenetic diversity of the phylum.</title>
        <authorList>
            <person name="Murphy C.L."/>
            <person name="Biggerstaff J."/>
            <person name="Eichhorn A."/>
            <person name="Ewing E."/>
            <person name="Shahan R."/>
            <person name="Soriano D."/>
            <person name="Stewart S."/>
            <person name="VanMol K."/>
            <person name="Walker R."/>
            <person name="Walters P."/>
            <person name="Elshahed M.S."/>
            <person name="Youssef N.H."/>
        </authorList>
    </citation>
    <scope>NUCLEOTIDE SEQUENCE</scope>
    <source>
        <strain evidence="2">Zod_Metabat.24</strain>
    </source>
</reference>
<accession>A0A9D8KE52</accession>
<reference evidence="2" key="2">
    <citation type="submission" date="2021-01" db="EMBL/GenBank/DDBJ databases">
        <authorList>
            <person name="Hahn C.R."/>
            <person name="Youssef N.H."/>
            <person name="Elshahed M."/>
        </authorList>
    </citation>
    <scope>NUCLEOTIDE SEQUENCE</scope>
    <source>
        <strain evidence="2">Zod_Metabat.24</strain>
    </source>
</reference>
<dbReference type="InterPro" id="IPR006175">
    <property type="entry name" value="YjgF/YER057c/UK114"/>
</dbReference>
<dbReference type="SUPFAM" id="SSF55298">
    <property type="entry name" value="YjgF-like"/>
    <property type="match status" value="1"/>
</dbReference>
<sequence length="124" mass="12931">MKKCIEIPSIPKAGPYSHAVIGSGLVFVSGNVAINADTGERVVGDIPAATRLILKNIGKVLDGAGSSLDKVVKTTVFLTDMGRFGEMNGAYGEVFKENPPARSCVGVKELPAGFDIEIEVIALA</sequence>
<dbReference type="InterPro" id="IPR035959">
    <property type="entry name" value="RutC-like_sf"/>
</dbReference>
<dbReference type="Proteomes" id="UP000809273">
    <property type="component" value="Unassembled WGS sequence"/>
</dbReference>
<dbReference type="PROSITE" id="PS01094">
    <property type="entry name" value="UPF0076"/>
    <property type="match status" value="1"/>
</dbReference>
<evidence type="ECO:0000256" key="1">
    <source>
        <dbReference type="ARBA" id="ARBA00010552"/>
    </source>
</evidence>
<dbReference type="CDD" id="cd00448">
    <property type="entry name" value="YjgF_YER057c_UK114_family"/>
    <property type="match status" value="1"/>
</dbReference>
<dbReference type="GO" id="GO:0019239">
    <property type="term" value="F:deaminase activity"/>
    <property type="evidence" value="ECO:0007669"/>
    <property type="project" value="TreeGrafter"/>
</dbReference>
<comment type="caution">
    <text evidence="2">The sequence shown here is derived from an EMBL/GenBank/DDBJ whole genome shotgun (WGS) entry which is preliminary data.</text>
</comment>
<dbReference type="InterPro" id="IPR019897">
    <property type="entry name" value="RidA_CS"/>
</dbReference>
<dbReference type="PANTHER" id="PTHR11803">
    <property type="entry name" value="2-IMINOBUTANOATE/2-IMINOPROPANOATE DEAMINASE RIDA"/>
    <property type="match status" value="1"/>
</dbReference>
<comment type="similarity">
    <text evidence="1">Belongs to the RutC family.</text>
</comment>
<dbReference type="InterPro" id="IPR006056">
    <property type="entry name" value="RidA"/>
</dbReference>
<proteinExistence type="inferred from homology"/>
<evidence type="ECO:0008006" key="4">
    <source>
        <dbReference type="Google" id="ProtNLM"/>
    </source>
</evidence>
<evidence type="ECO:0000313" key="2">
    <source>
        <dbReference type="EMBL" id="MBN1573039.1"/>
    </source>
</evidence>
<protein>
    <recommendedName>
        <fullName evidence="4">RidA family protein</fullName>
    </recommendedName>
</protein>
<dbReference type="AlphaFoldDB" id="A0A9D8KE52"/>
<dbReference type="Gene3D" id="3.30.1330.40">
    <property type="entry name" value="RutC-like"/>
    <property type="match status" value="1"/>
</dbReference>
<gene>
    <name evidence="2" type="ORF">JW984_07585</name>
</gene>
<dbReference type="Pfam" id="PF01042">
    <property type="entry name" value="Ribonuc_L-PSP"/>
    <property type="match status" value="1"/>
</dbReference>
<evidence type="ECO:0000313" key="3">
    <source>
        <dbReference type="Proteomes" id="UP000809273"/>
    </source>
</evidence>
<dbReference type="EMBL" id="JAFGIX010000036">
    <property type="protein sequence ID" value="MBN1573039.1"/>
    <property type="molecule type" value="Genomic_DNA"/>
</dbReference>
<dbReference type="GO" id="GO:0005829">
    <property type="term" value="C:cytosol"/>
    <property type="evidence" value="ECO:0007669"/>
    <property type="project" value="TreeGrafter"/>
</dbReference>
<organism evidence="2 3">
    <name type="scientific">Candidatus Zymogenus saltonus</name>
    <dbReference type="NCBI Taxonomy" id="2844893"/>
    <lineage>
        <taxon>Bacteria</taxon>
        <taxon>Deltaproteobacteria</taxon>
        <taxon>Candidatus Zymogenia</taxon>
        <taxon>Candidatus Zymogeniales</taxon>
        <taxon>Candidatus Zymogenaceae</taxon>
        <taxon>Candidatus Zymogenus</taxon>
    </lineage>
</organism>
<name>A0A9D8KE52_9DELT</name>
<dbReference type="NCBIfam" id="TIGR00004">
    <property type="entry name" value="Rid family detoxifying hydrolase"/>
    <property type="match status" value="1"/>
</dbReference>
<dbReference type="FunFam" id="3.30.1330.40:FF:000001">
    <property type="entry name" value="L-PSP family endoribonuclease"/>
    <property type="match status" value="1"/>
</dbReference>